<evidence type="ECO:0000313" key="2">
    <source>
        <dbReference type="Proteomes" id="UP000006732"/>
    </source>
</evidence>
<dbReference type="KEGG" id="ppd:Ppro_3315"/>
<evidence type="ECO:0008006" key="3">
    <source>
        <dbReference type="Google" id="ProtNLM"/>
    </source>
</evidence>
<protein>
    <recommendedName>
        <fullName evidence="3">Cell division protein ZapA</fullName>
    </recommendedName>
</protein>
<dbReference type="AlphaFoldDB" id="A1AU87"/>
<reference evidence="1 2" key="1">
    <citation type="submission" date="2006-10" db="EMBL/GenBank/DDBJ databases">
        <title>Complete sequence of chromosome of Pelobacter propionicus DSM 2379.</title>
        <authorList>
            <consortium name="US DOE Joint Genome Institute"/>
            <person name="Copeland A."/>
            <person name="Lucas S."/>
            <person name="Lapidus A."/>
            <person name="Barry K."/>
            <person name="Detter J.C."/>
            <person name="Glavina del Rio T."/>
            <person name="Hammon N."/>
            <person name="Israni S."/>
            <person name="Dalin E."/>
            <person name="Tice H."/>
            <person name="Pitluck S."/>
            <person name="Saunders E."/>
            <person name="Brettin T."/>
            <person name="Bruce D."/>
            <person name="Han C."/>
            <person name="Tapia R."/>
            <person name="Schmutz J."/>
            <person name="Larimer F."/>
            <person name="Land M."/>
            <person name="Hauser L."/>
            <person name="Kyrpides N."/>
            <person name="Kim E."/>
            <person name="Lovley D."/>
            <person name="Richardson P."/>
        </authorList>
    </citation>
    <scope>NUCLEOTIDE SEQUENCE [LARGE SCALE GENOMIC DNA]</scope>
    <source>
        <strain evidence="2">DSM 2379 / NBRC 103807 / OttBd1</strain>
    </source>
</reference>
<dbReference type="Proteomes" id="UP000006732">
    <property type="component" value="Chromosome"/>
</dbReference>
<evidence type="ECO:0000313" key="1">
    <source>
        <dbReference type="EMBL" id="ABL00908.1"/>
    </source>
</evidence>
<keyword evidence="2" id="KW-1185">Reference proteome</keyword>
<dbReference type="SUPFAM" id="SSF102829">
    <property type="entry name" value="Cell division protein ZapA-like"/>
    <property type="match status" value="1"/>
</dbReference>
<dbReference type="STRING" id="338966.Ppro_3315"/>
<dbReference type="InterPro" id="IPR036192">
    <property type="entry name" value="Cell_div_ZapA-like_sf"/>
</dbReference>
<organism evidence="1 2">
    <name type="scientific">Pelobacter propionicus (strain DSM 2379 / NBRC 103807 / OttBd1)</name>
    <dbReference type="NCBI Taxonomy" id="338966"/>
    <lineage>
        <taxon>Bacteria</taxon>
        <taxon>Pseudomonadati</taxon>
        <taxon>Thermodesulfobacteriota</taxon>
        <taxon>Desulfuromonadia</taxon>
        <taxon>Desulfuromonadales</taxon>
        <taxon>Desulfuromonadaceae</taxon>
        <taxon>Pelobacter</taxon>
    </lineage>
</organism>
<dbReference type="HOGENOM" id="CLU_180762_0_0_7"/>
<dbReference type="InterPro" id="IPR007838">
    <property type="entry name" value="Cell_div_ZapA-like"/>
</dbReference>
<gene>
    <name evidence="1" type="ordered locus">Ppro_3315</name>
</gene>
<sequence>MKASHSVTVLGREISVRSSAPQAKVQEVEAFVNTRLQEIGSALKSGDAQLVLTLALLNTAEELLDLRKKHETDASLEGRLREMLYKLESA</sequence>
<dbReference type="RefSeq" id="WP_011737125.1">
    <property type="nucleotide sequence ID" value="NC_008609.1"/>
</dbReference>
<dbReference type="eggNOG" id="COG3027">
    <property type="taxonomic scope" value="Bacteria"/>
</dbReference>
<proteinExistence type="predicted"/>
<name>A1AU87_PELPD</name>
<dbReference type="EMBL" id="CP000482">
    <property type="protein sequence ID" value="ABL00908.1"/>
    <property type="molecule type" value="Genomic_DNA"/>
</dbReference>
<dbReference type="Pfam" id="PF05164">
    <property type="entry name" value="ZapA"/>
    <property type="match status" value="1"/>
</dbReference>
<accession>A1AU87</accession>